<dbReference type="Gene3D" id="2.120.10.30">
    <property type="entry name" value="TolB, C-terminal domain"/>
    <property type="match status" value="1"/>
</dbReference>
<dbReference type="OrthoDB" id="9770043at2"/>
<dbReference type="PROSITE" id="PS51257">
    <property type="entry name" value="PROKAR_LIPOPROTEIN"/>
    <property type="match status" value="1"/>
</dbReference>
<feature type="domain" description="Glucose/Sorbosone dehydrogenase" evidence="1">
    <location>
        <begin position="51"/>
        <end position="379"/>
    </location>
</feature>
<dbReference type="SUPFAM" id="SSF50952">
    <property type="entry name" value="Soluble quinoprotein glucose dehydrogenase"/>
    <property type="match status" value="1"/>
</dbReference>
<dbReference type="PANTHER" id="PTHR19328:SF75">
    <property type="entry name" value="ALDOSE SUGAR DEHYDROGENASE YLII"/>
    <property type="match status" value="1"/>
</dbReference>
<dbReference type="EC" id="1.1.5.-" evidence="2"/>
<dbReference type="EMBL" id="PVNL01000135">
    <property type="protein sequence ID" value="PRP96451.1"/>
    <property type="molecule type" value="Genomic_DNA"/>
</dbReference>
<protein>
    <submittedName>
        <fullName evidence="2">Soluble aldose sugar dehydrogenase YliI</fullName>
        <ecNumber evidence="2">1.1.5.-</ecNumber>
    </submittedName>
</protein>
<comment type="caution">
    <text evidence="2">The sequence shown here is derived from an EMBL/GenBank/DDBJ whole genome shotgun (WGS) entry which is preliminary data.</text>
</comment>
<sequence>MRDSIYFVQSNKFILAAVCLVTGGCGVGCSEPQSEASVASVSLEIVADGLTAPLGLVPVPDQTGRLFVVEQTGTIRIIDADGELRPEPFLDISDELVGLNQGYDERGLLGLAFHPDYAQNGEFFVYYSAPLRSEGQNGFDHTSHLAMFQVLQDDPNRADPDSESLLLQVDQPQSNHNGGQITFGPDGYLYIPLGDGGDADDTGLGHAEDWYDVNEGGNGQDIEQNLLGSILRIDVDGGEPYAIPPDNPFVDDEDVADEIWAYGLRNPFGVSFDSGGKRQLFVGDVGQNLWEEVDIVDAGGNYGWNVKEGAHCFSTKNPNESLDSCPDTDSRGEPLIDPILEYRHANQDEGLGISVIGGYVYRGAALDQLRGRYVFGDFSKGWGAGDGTLLLGSPPTGTDGAWTLKEVAVRDRSNGRIGEFVRAFGRDQAGELYVLTADNLGPSGDSGKVYRLTSGS</sequence>
<dbReference type="GO" id="GO:0016491">
    <property type="term" value="F:oxidoreductase activity"/>
    <property type="evidence" value="ECO:0007669"/>
    <property type="project" value="UniProtKB-KW"/>
</dbReference>
<dbReference type="InterPro" id="IPR011041">
    <property type="entry name" value="Quinoprot_gluc/sorb_DH_b-prop"/>
</dbReference>
<dbReference type="Proteomes" id="UP000238823">
    <property type="component" value="Unassembled WGS sequence"/>
</dbReference>
<dbReference type="AlphaFoldDB" id="A0A2S9XUQ9"/>
<keyword evidence="2" id="KW-0560">Oxidoreductase</keyword>
<organism evidence="2 3">
    <name type="scientific">Enhygromyxa salina</name>
    <dbReference type="NCBI Taxonomy" id="215803"/>
    <lineage>
        <taxon>Bacteria</taxon>
        <taxon>Pseudomonadati</taxon>
        <taxon>Myxococcota</taxon>
        <taxon>Polyangia</taxon>
        <taxon>Nannocystales</taxon>
        <taxon>Nannocystaceae</taxon>
        <taxon>Enhygromyxa</taxon>
    </lineage>
</organism>
<evidence type="ECO:0000259" key="1">
    <source>
        <dbReference type="Pfam" id="PF07995"/>
    </source>
</evidence>
<dbReference type="RefSeq" id="WP_106094037.1">
    <property type="nucleotide sequence ID" value="NZ_PVNL01000135.1"/>
</dbReference>
<gene>
    <name evidence="2" type="primary">yliI</name>
    <name evidence="2" type="ORF">ENSA7_72660</name>
</gene>
<evidence type="ECO:0000313" key="3">
    <source>
        <dbReference type="Proteomes" id="UP000238823"/>
    </source>
</evidence>
<dbReference type="PANTHER" id="PTHR19328">
    <property type="entry name" value="HEDGEHOG-INTERACTING PROTEIN"/>
    <property type="match status" value="1"/>
</dbReference>
<dbReference type="InterPro" id="IPR011042">
    <property type="entry name" value="6-blade_b-propeller_TolB-like"/>
</dbReference>
<dbReference type="InterPro" id="IPR012938">
    <property type="entry name" value="Glc/Sorbosone_DH"/>
</dbReference>
<reference evidence="2 3" key="1">
    <citation type="submission" date="2018-03" db="EMBL/GenBank/DDBJ databases">
        <title>Draft Genome Sequences of the Obligatory Marine Myxobacteria Enhygromyxa salina SWB007.</title>
        <authorList>
            <person name="Poehlein A."/>
            <person name="Moghaddam J.A."/>
            <person name="Harms H."/>
            <person name="Alanjari M."/>
            <person name="Koenig G.M."/>
            <person name="Daniel R."/>
            <person name="Schaeberle T.F."/>
        </authorList>
    </citation>
    <scope>NUCLEOTIDE SEQUENCE [LARGE SCALE GENOMIC DNA]</scope>
    <source>
        <strain evidence="2 3">SWB007</strain>
    </source>
</reference>
<accession>A0A2S9XUQ9</accession>
<dbReference type="Pfam" id="PF07995">
    <property type="entry name" value="GSDH"/>
    <property type="match status" value="1"/>
</dbReference>
<name>A0A2S9XUQ9_9BACT</name>
<proteinExistence type="predicted"/>
<evidence type="ECO:0000313" key="2">
    <source>
        <dbReference type="EMBL" id="PRP96451.1"/>
    </source>
</evidence>